<dbReference type="PANTHER" id="PTHR44889">
    <property type="entry name" value="INACTIVE HYDROXYSTEROID DEHYDROGENASE-LIKE PROTEIN 1"/>
    <property type="match status" value="1"/>
</dbReference>
<protein>
    <recommendedName>
        <fullName evidence="8">Steroid dehydrogenase</fullName>
    </recommendedName>
</protein>
<keyword evidence="3" id="KW-0496">Mitochondrion</keyword>
<comment type="subcellular location">
    <subcellularLocation>
        <location evidence="1">Mitochondrion</location>
    </subcellularLocation>
</comment>
<organism evidence="6 7">
    <name type="scientific">Polyplax serrata</name>
    <name type="common">Common mouse louse</name>
    <dbReference type="NCBI Taxonomy" id="468196"/>
    <lineage>
        <taxon>Eukaryota</taxon>
        <taxon>Metazoa</taxon>
        <taxon>Ecdysozoa</taxon>
        <taxon>Arthropoda</taxon>
        <taxon>Hexapoda</taxon>
        <taxon>Insecta</taxon>
        <taxon>Pterygota</taxon>
        <taxon>Neoptera</taxon>
        <taxon>Paraneoptera</taxon>
        <taxon>Psocodea</taxon>
        <taxon>Troctomorpha</taxon>
        <taxon>Phthiraptera</taxon>
        <taxon>Anoplura</taxon>
        <taxon>Polyplacidae</taxon>
        <taxon>Polyplax</taxon>
    </lineage>
</organism>
<evidence type="ECO:0000256" key="1">
    <source>
        <dbReference type="ARBA" id="ARBA00004173"/>
    </source>
</evidence>
<gene>
    <name evidence="6" type="ORF">RUM43_001601</name>
</gene>
<keyword evidence="5" id="KW-0812">Transmembrane</keyword>
<comment type="caution">
    <text evidence="6">The sequence shown here is derived from an EMBL/GenBank/DDBJ whole genome shotgun (WGS) entry which is preliminary data.</text>
</comment>
<dbReference type="InterPro" id="IPR052149">
    <property type="entry name" value="17-beta-HSD3-like"/>
</dbReference>
<dbReference type="EMBL" id="JAWJWE010000001">
    <property type="protein sequence ID" value="KAK6645325.1"/>
    <property type="molecule type" value="Genomic_DNA"/>
</dbReference>
<dbReference type="Gene3D" id="3.40.50.720">
    <property type="entry name" value="NAD(P)-binding Rossmann-like Domain"/>
    <property type="match status" value="1"/>
</dbReference>
<proteinExistence type="inferred from homology"/>
<sequence>MINVVAYGGVSILLILLLPILEEFWTLIQIVKSLFSSKIDLKEKYGTWAVVTGCTDGVGKALAFELARRELNIVLISRNLSKLEATSNQIKRKYAVETKIIVADFSQGREIYKEIKEGLKGLDLGILINNVGIQYTYPMYFGELPEQELWDVININVGSVTQMTRIVLPQMVEKNRGAVVNVCSGSKLQPIPFMNLYAASKMFVDYHTDALRHEYRHKNITIQCLCPYYISTKINHFSNALTKINIFIPTPKVYARSAITTLGHMDNTTGYWPHRIQYMFLFLVPKWIKIYFAGIMYKKMRDTYLKKSMSNVEYF</sequence>
<feature type="transmembrane region" description="Helical" evidence="5">
    <location>
        <begin position="6"/>
        <end position="28"/>
    </location>
</feature>
<dbReference type="Pfam" id="PF00106">
    <property type="entry name" value="adh_short"/>
    <property type="match status" value="1"/>
</dbReference>
<keyword evidence="5" id="KW-1133">Transmembrane helix</keyword>
<reference evidence="6 7" key="1">
    <citation type="submission" date="2023-10" db="EMBL/GenBank/DDBJ databases">
        <title>Genomes of two closely related lineages of the louse Polyplax serrata with different host specificities.</title>
        <authorList>
            <person name="Martinu J."/>
            <person name="Tarabai H."/>
            <person name="Stefka J."/>
            <person name="Hypsa V."/>
        </authorList>
    </citation>
    <scope>NUCLEOTIDE SEQUENCE [LARGE SCALE GENOMIC DNA]</scope>
    <source>
        <strain evidence="6">HR10_N</strain>
    </source>
</reference>
<evidence type="ECO:0000256" key="2">
    <source>
        <dbReference type="ARBA" id="ARBA00022857"/>
    </source>
</evidence>
<evidence type="ECO:0000313" key="7">
    <source>
        <dbReference type="Proteomes" id="UP001372834"/>
    </source>
</evidence>
<dbReference type="PIRSF" id="PIRSF000126">
    <property type="entry name" value="11-beta-HSD1"/>
    <property type="match status" value="1"/>
</dbReference>
<evidence type="ECO:0000256" key="5">
    <source>
        <dbReference type="SAM" id="Phobius"/>
    </source>
</evidence>
<dbReference type="InterPro" id="IPR002347">
    <property type="entry name" value="SDR_fam"/>
</dbReference>
<dbReference type="InterPro" id="IPR036291">
    <property type="entry name" value="NAD(P)-bd_dom_sf"/>
</dbReference>
<keyword evidence="2" id="KW-0521">NADP</keyword>
<dbReference type="AlphaFoldDB" id="A0AAN8XR03"/>
<dbReference type="FunFam" id="3.40.50.720:FF:000137">
    <property type="entry name" value="Hydroxysteroid (17-beta) dehydrogenase 3"/>
    <property type="match status" value="1"/>
</dbReference>
<feature type="transmembrane region" description="Helical" evidence="5">
    <location>
        <begin position="278"/>
        <end position="297"/>
    </location>
</feature>
<dbReference type="GO" id="GO:0005739">
    <property type="term" value="C:mitochondrion"/>
    <property type="evidence" value="ECO:0007669"/>
    <property type="project" value="UniProtKB-SubCell"/>
</dbReference>
<evidence type="ECO:0000256" key="4">
    <source>
        <dbReference type="ARBA" id="ARBA00038261"/>
    </source>
</evidence>
<dbReference type="CDD" id="cd05356">
    <property type="entry name" value="17beta-HSD1_like_SDR_c"/>
    <property type="match status" value="1"/>
</dbReference>
<evidence type="ECO:0000313" key="6">
    <source>
        <dbReference type="EMBL" id="KAK6645325.1"/>
    </source>
</evidence>
<evidence type="ECO:0008006" key="8">
    <source>
        <dbReference type="Google" id="ProtNLM"/>
    </source>
</evidence>
<keyword evidence="5" id="KW-0472">Membrane</keyword>
<evidence type="ECO:0000256" key="3">
    <source>
        <dbReference type="ARBA" id="ARBA00023128"/>
    </source>
</evidence>
<dbReference type="SUPFAM" id="SSF51735">
    <property type="entry name" value="NAD(P)-binding Rossmann-fold domains"/>
    <property type="match status" value="1"/>
</dbReference>
<accession>A0AAN8XR03</accession>
<dbReference type="PANTHER" id="PTHR44889:SF1">
    <property type="entry name" value="INACTIVE HYDROXYSTEROID DEHYDROGENASE-LIKE PROTEIN 1"/>
    <property type="match status" value="1"/>
</dbReference>
<name>A0AAN8XR03_POLSC</name>
<comment type="similarity">
    <text evidence="4">Belongs to the short-chain dehydrogenases/reductases (SDR) family. 17-beta-HSD 3 subfamily.</text>
</comment>
<dbReference type="Proteomes" id="UP001372834">
    <property type="component" value="Unassembled WGS sequence"/>
</dbReference>
<dbReference type="PRINTS" id="PR00081">
    <property type="entry name" value="GDHRDH"/>
</dbReference>